<organism evidence="1 2">
    <name type="scientific">Diversispora epigaea</name>
    <dbReference type="NCBI Taxonomy" id="1348612"/>
    <lineage>
        <taxon>Eukaryota</taxon>
        <taxon>Fungi</taxon>
        <taxon>Fungi incertae sedis</taxon>
        <taxon>Mucoromycota</taxon>
        <taxon>Glomeromycotina</taxon>
        <taxon>Glomeromycetes</taxon>
        <taxon>Diversisporales</taxon>
        <taxon>Diversisporaceae</taxon>
        <taxon>Diversispora</taxon>
    </lineage>
</organism>
<keyword evidence="2" id="KW-1185">Reference proteome</keyword>
<evidence type="ECO:0000313" key="2">
    <source>
        <dbReference type="Proteomes" id="UP000266861"/>
    </source>
</evidence>
<proteinExistence type="predicted"/>
<evidence type="ECO:0000313" key="1">
    <source>
        <dbReference type="EMBL" id="RHZ52880.1"/>
    </source>
</evidence>
<comment type="caution">
    <text evidence="1">The sequence shown here is derived from an EMBL/GenBank/DDBJ whole genome shotgun (WGS) entry which is preliminary data.</text>
</comment>
<dbReference type="EMBL" id="PQFF01000398">
    <property type="protein sequence ID" value="RHZ52880.1"/>
    <property type="molecule type" value="Genomic_DNA"/>
</dbReference>
<dbReference type="Proteomes" id="UP000266861">
    <property type="component" value="Unassembled WGS sequence"/>
</dbReference>
<sequence>MKSLINKPQIKFNGEKKYLKQLFDKKTGLNHERKKTSVDWVEVVKRSSVAGLNKPQFYNGQEYLYNNIRPFVKGEHKDKVLTINSNCFGIIYLENVKCNFLLVLSSKYFSDQPKIRVLSSTPGIADINHIAKGQVKFKENPQIVSSYREDLRESYRKKAMKA</sequence>
<name>A0A397GXU7_9GLOM</name>
<accession>A0A397GXU7</accession>
<protein>
    <submittedName>
        <fullName evidence="1">Uncharacterized protein</fullName>
    </submittedName>
</protein>
<dbReference type="AlphaFoldDB" id="A0A397GXU7"/>
<gene>
    <name evidence="1" type="ORF">Glove_456g16</name>
</gene>
<reference evidence="1 2" key="1">
    <citation type="submission" date="2018-08" db="EMBL/GenBank/DDBJ databases">
        <title>Genome and evolution of the arbuscular mycorrhizal fungus Diversispora epigaea (formerly Glomus versiforme) and its bacterial endosymbionts.</title>
        <authorList>
            <person name="Sun X."/>
            <person name="Fei Z."/>
            <person name="Harrison M."/>
        </authorList>
    </citation>
    <scope>NUCLEOTIDE SEQUENCE [LARGE SCALE GENOMIC DNA]</scope>
    <source>
        <strain evidence="1 2">IT104</strain>
    </source>
</reference>